<keyword evidence="2" id="KW-1185">Reference proteome</keyword>
<accession>C0ELY7</accession>
<gene>
    <name evidence="1" type="ORF">NEIFLAOT_00950</name>
</gene>
<organism evidence="1 2">
    <name type="scientific">Neisseria flavescens NRL30031/H210</name>
    <dbReference type="NCBI Taxonomy" id="546264"/>
    <lineage>
        <taxon>Bacteria</taxon>
        <taxon>Pseudomonadati</taxon>
        <taxon>Pseudomonadota</taxon>
        <taxon>Betaproteobacteria</taxon>
        <taxon>Neisseriales</taxon>
        <taxon>Neisseriaceae</taxon>
        <taxon>Neisseria</taxon>
    </lineage>
</organism>
<comment type="caution">
    <text evidence="1">The sequence shown here is derived from an EMBL/GenBank/DDBJ whole genome shotgun (WGS) entry which is preliminary data.</text>
</comment>
<evidence type="ECO:0000313" key="1">
    <source>
        <dbReference type="EMBL" id="EEG33850.1"/>
    </source>
</evidence>
<evidence type="ECO:0000313" key="2">
    <source>
        <dbReference type="Proteomes" id="UP000004457"/>
    </source>
</evidence>
<dbReference type="EMBL" id="ACEN01000025">
    <property type="protein sequence ID" value="EEG33850.1"/>
    <property type="molecule type" value="Genomic_DNA"/>
</dbReference>
<dbReference type="Proteomes" id="UP000004457">
    <property type="component" value="Unassembled WGS sequence"/>
</dbReference>
<name>C0ELY7_NEIFL</name>
<dbReference type="AlphaFoldDB" id="C0ELY7"/>
<reference evidence="1 2" key="1">
    <citation type="submission" date="2009-01" db="EMBL/GenBank/DDBJ databases">
        <authorList>
            <person name="Fulton L."/>
            <person name="Clifton S."/>
            <person name="Chinwalla A.T."/>
            <person name="Mitreva M."/>
            <person name="Sodergren E."/>
            <person name="Weinstock G."/>
            <person name="Clifton S."/>
            <person name="Dooling D.J."/>
            <person name="Fulton B."/>
            <person name="Minx P."/>
            <person name="Pepin K.H."/>
            <person name="Johnson M."/>
            <person name="Bhonagiri V."/>
            <person name="Nash W.E."/>
            <person name="Mardis E.R."/>
            <person name="Wilson R.K."/>
        </authorList>
    </citation>
    <scope>NUCLEOTIDE SEQUENCE [LARGE SCALE GENOMIC DNA]</scope>
    <source>
        <strain evidence="1 2">NRL30031/H210</strain>
    </source>
</reference>
<proteinExistence type="predicted"/>
<protein>
    <submittedName>
        <fullName evidence="1">Uncharacterized protein</fullName>
    </submittedName>
</protein>
<sequence>MGRESPALQSFLRPLRPCRTWEVAGGGLGHEAKPLIVLFLKQ</sequence>